<dbReference type="Proteomes" id="UP000051008">
    <property type="component" value="Unassembled WGS sequence"/>
</dbReference>
<dbReference type="SUPFAM" id="SSF55073">
    <property type="entry name" value="Nucleotide cyclase"/>
    <property type="match status" value="1"/>
</dbReference>
<dbReference type="PANTHER" id="PTHR45138">
    <property type="entry name" value="REGULATORY COMPONENTS OF SENSORY TRANSDUCTION SYSTEM"/>
    <property type="match status" value="1"/>
</dbReference>
<dbReference type="AlphaFoldDB" id="A0A0R2ACP0"/>
<dbReference type="NCBIfam" id="TIGR00229">
    <property type="entry name" value="sensory_box"/>
    <property type="match status" value="1"/>
</dbReference>
<protein>
    <recommendedName>
        <fullName evidence="1">GGDEF domain-containing protein</fullName>
    </recommendedName>
</protein>
<dbReference type="InterPro" id="IPR035965">
    <property type="entry name" value="PAS-like_dom_sf"/>
</dbReference>
<dbReference type="EMBL" id="AYYP01000033">
    <property type="protein sequence ID" value="KRM64370.1"/>
    <property type="molecule type" value="Genomic_DNA"/>
</dbReference>
<dbReference type="InterPro" id="IPR000160">
    <property type="entry name" value="GGDEF_dom"/>
</dbReference>
<name>A0A0R2ACP0_9LACO</name>
<comment type="caution">
    <text evidence="2">The sequence shown here is derived from an EMBL/GenBank/DDBJ whole genome shotgun (WGS) entry which is preliminary data.</text>
</comment>
<keyword evidence="3" id="KW-1185">Reference proteome</keyword>
<dbReference type="InterPro" id="IPR050469">
    <property type="entry name" value="Diguanylate_Cyclase"/>
</dbReference>
<dbReference type="InterPro" id="IPR029787">
    <property type="entry name" value="Nucleotide_cyclase"/>
</dbReference>
<organism evidence="2 3">
    <name type="scientific">Ligilactobacillus agilis DSM 20509</name>
    <dbReference type="NCBI Taxonomy" id="1423718"/>
    <lineage>
        <taxon>Bacteria</taxon>
        <taxon>Bacillati</taxon>
        <taxon>Bacillota</taxon>
        <taxon>Bacilli</taxon>
        <taxon>Lactobacillales</taxon>
        <taxon>Lactobacillaceae</taxon>
        <taxon>Ligilactobacillus</taxon>
    </lineage>
</organism>
<dbReference type="SUPFAM" id="SSF55785">
    <property type="entry name" value="PYP-like sensor domain (PAS domain)"/>
    <property type="match status" value="1"/>
</dbReference>
<dbReference type="Pfam" id="PF00990">
    <property type="entry name" value="GGDEF"/>
    <property type="match status" value="1"/>
</dbReference>
<dbReference type="InterPro" id="IPR000014">
    <property type="entry name" value="PAS"/>
</dbReference>
<dbReference type="InterPro" id="IPR043128">
    <property type="entry name" value="Rev_trsase/Diguanyl_cyclase"/>
</dbReference>
<dbReference type="GO" id="GO:0052621">
    <property type="term" value="F:diguanylate cyclase activity"/>
    <property type="evidence" value="ECO:0007669"/>
    <property type="project" value="TreeGrafter"/>
</dbReference>
<proteinExistence type="predicted"/>
<sequence length="309" mass="36216">MRKWEGEMRCQKNEQPGELKTGLDPVISDEVLLDNLIEMADLCIFWKDKRRRYLGCNQAFLHYFGLTEVEEICGKADQEFDWRLGSGEEIAVENALLTDGIAVHNYKKSIYAKGQWRKIVVNEKPIYVEDKIVGLLGYFKDITQEGREQHYLETLAYTDSLTGLYNRRAFVRTIARYEDEYERNQIDFSLLFIDINGFKKYNDTYGHSFGDEVLRRVAACIRRVTGYTGVACRIGGDEFVIIHQDRNQNYIKDAENKLHQAVAEIEFIQKRPCKLELAMGRAVYSEVNDREELLRFADQRMYLNKQKRK</sequence>
<evidence type="ECO:0000313" key="3">
    <source>
        <dbReference type="Proteomes" id="UP000051008"/>
    </source>
</evidence>
<evidence type="ECO:0000259" key="1">
    <source>
        <dbReference type="PROSITE" id="PS50887"/>
    </source>
</evidence>
<dbReference type="NCBIfam" id="TIGR00254">
    <property type="entry name" value="GGDEF"/>
    <property type="match status" value="1"/>
</dbReference>
<feature type="domain" description="GGDEF" evidence="1">
    <location>
        <begin position="186"/>
        <end position="309"/>
    </location>
</feature>
<dbReference type="Gene3D" id="3.30.450.20">
    <property type="entry name" value="PAS domain"/>
    <property type="match status" value="1"/>
</dbReference>
<dbReference type="Gene3D" id="3.30.70.270">
    <property type="match status" value="1"/>
</dbReference>
<accession>A0A0R2ACP0</accession>
<dbReference type="PATRIC" id="fig|1423718.3.peg.1999"/>
<gene>
    <name evidence="2" type="ORF">FC14_GL001925</name>
</gene>
<dbReference type="PANTHER" id="PTHR45138:SF9">
    <property type="entry name" value="DIGUANYLATE CYCLASE DGCM-RELATED"/>
    <property type="match status" value="1"/>
</dbReference>
<evidence type="ECO:0000313" key="2">
    <source>
        <dbReference type="EMBL" id="KRM64370.1"/>
    </source>
</evidence>
<dbReference type="PROSITE" id="PS50887">
    <property type="entry name" value="GGDEF"/>
    <property type="match status" value="1"/>
</dbReference>
<reference evidence="2 3" key="1">
    <citation type="journal article" date="2015" name="Genome Announc.">
        <title>Expanding the biotechnology potential of lactobacilli through comparative genomics of 213 strains and associated genera.</title>
        <authorList>
            <person name="Sun Z."/>
            <person name="Harris H.M."/>
            <person name="McCann A."/>
            <person name="Guo C."/>
            <person name="Argimon S."/>
            <person name="Zhang W."/>
            <person name="Yang X."/>
            <person name="Jeffery I.B."/>
            <person name="Cooney J.C."/>
            <person name="Kagawa T.F."/>
            <person name="Liu W."/>
            <person name="Song Y."/>
            <person name="Salvetti E."/>
            <person name="Wrobel A."/>
            <person name="Rasinkangas P."/>
            <person name="Parkhill J."/>
            <person name="Rea M.C."/>
            <person name="O'Sullivan O."/>
            <person name="Ritari J."/>
            <person name="Douillard F.P."/>
            <person name="Paul Ross R."/>
            <person name="Yang R."/>
            <person name="Briner A.E."/>
            <person name="Felis G.E."/>
            <person name="de Vos W.M."/>
            <person name="Barrangou R."/>
            <person name="Klaenhammer T.R."/>
            <person name="Caufield P.W."/>
            <person name="Cui Y."/>
            <person name="Zhang H."/>
            <person name="O'Toole P.W."/>
        </authorList>
    </citation>
    <scope>NUCLEOTIDE SEQUENCE [LARGE SCALE GENOMIC DNA]</scope>
    <source>
        <strain evidence="2 3">DSM 20509</strain>
    </source>
</reference>
<dbReference type="SMART" id="SM00267">
    <property type="entry name" value="GGDEF"/>
    <property type="match status" value="1"/>
</dbReference>
<dbReference type="CDD" id="cd01949">
    <property type="entry name" value="GGDEF"/>
    <property type="match status" value="1"/>
</dbReference>